<reference evidence="11" key="1">
    <citation type="submission" date="2016-10" db="EMBL/GenBank/DDBJ databases">
        <authorList>
            <person name="Varghese N."/>
            <person name="Submissions S."/>
        </authorList>
    </citation>
    <scope>NUCLEOTIDE SEQUENCE [LARGE SCALE GENOMIC DNA]</scope>
    <source>
        <strain evidence="11">CGMCC 1.3431</strain>
    </source>
</reference>
<evidence type="ECO:0000256" key="8">
    <source>
        <dbReference type="HAMAP-Rule" id="MF_00316"/>
    </source>
</evidence>
<proteinExistence type="inferred from homology"/>
<evidence type="ECO:0000313" key="10">
    <source>
        <dbReference type="EMBL" id="SCW72641.1"/>
    </source>
</evidence>
<evidence type="ECO:0000256" key="2">
    <source>
        <dbReference type="ARBA" id="ARBA00022679"/>
    </source>
</evidence>
<sequence>MTPQLVLLAGGKGKRMGGNKPFAPYGRSTLIETMIARLKPQVNGLVINAGAKGTPLVLPLSCLGLSLIFDDPALVELGPLTGVLSALEMARAAGETQVITAPCDMPDLPEDMVAQLLAAPPADVVYFKGVRDYPLCALWRVSVADALREALQKAEGGLAVMRFLASQDVHTIAVSDDAAFANINHL</sequence>
<comment type="domain">
    <text evidence="8">The N-terminal domain determines nucleotide recognition and specific binding, while the C-terminal domain determines the specific binding to the target protein.</text>
</comment>
<evidence type="ECO:0000259" key="9">
    <source>
        <dbReference type="Pfam" id="PF12804"/>
    </source>
</evidence>
<dbReference type="PANTHER" id="PTHR19136:SF81">
    <property type="entry name" value="MOLYBDENUM COFACTOR GUANYLYLTRANSFERASE"/>
    <property type="match status" value="1"/>
</dbReference>
<keyword evidence="4 8" id="KW-0547">Nucleotide-binding</keyword>
<dbReference type="CDD" id="cd02503">
    <property type="entry name" value="MobA"/>
    <property type="match status" value="1"/>
</dbReference>
<dbReference type="EC" id="2.7.7.77" evidence="8"/>
<comment type="subcellular location">
    <subcellularLocation>
        <location evidence="8">Cytoplasm</location>
    </subcellularLocation>
</comment>
<dbReference type="GO" id="GO:0005737">
    <property type="term" value="C:cytoplasm"/>
    <property type="evidence" value="ECO:0007669"/>
    <property type="project" value="UniProtKB-SubCell"/>
</dbReference>
<keyword evidence="11" id="KW-1185">Reference proteome</keyword>
<keyword evidence="1 8" id="KW-0963">Cytoplasm</keyword>
<keyword evidence="3 8" id="KW-0479">Metal-binding</keyword>
<evidence type="ECO:0000256" key="1">
    <source>
        <dbReference type="ARBA" id="ARBA00022490"/>
    </source>
</evidence>
<keyword evidence="10" id="KW-0548">Nucleotidyltransferase</keyword>
<dbReference type="Gene3D" id="3.90.550.10">
    <property type="entry name" value="Spore Coat Polysaccharide Biosynthesis Protein SpsA, Chain A"/>
    <property type="match status" value="1"/>
</dbReference>
<comment type="cofactor">
    <cofactor evidence="8">
        <name>Mg(2+)</name>
        <dbReference type="ChEBI" id="CHEBI:18420"/>
    </cofactor>
</comment>
<name>A0A1G4SUE5_9CAUL</name>
<dbReference type="RefSeq" id="WP_090649595.1">
    <property type="nucleotide sequence ID" value="NZ_CBCRYE010000003.1"/>
</dbReference>
<organism evidence="10 11">
    <name type="scientific">Asticcacaulis taihuensis</name>
    <dbReference type="NCBI Taxonomy" id="260084"/>
    <lineage>
        <taxon>Bacteria</taxon>
        <taxon>Pseudomonadati</taxon>
        <taxon>Pseudomonadota</taxon>
        <taxon>Alphaproteobacteria</taxon>
        <taxon>Caulobacterales</taxon>
        <taxon>Caulobacteraceae</taxon>
        <taxon>Asticcacaulis</taxon>
    </lineage>
</organism>
<dbReference type="AlphaFoldDB" id="A0A1G4SUE5"/>
<comment type="subunit">
    <text evidence="8">Monomer.</text>
</comment>
<keyword evidence="7 8" id="KW-0501">Molybdenum cofactor biosynthesis</keyword>
<dbReference type="GO" id="GO:0005525">
    <property type="term" value="F:GTP binding"/>
    <property type="evidence" value="ECO:0007669"/>
    <property type="project" value="UniProtKB-UniRule"/>
</dbReference>
<dbReference type="Proteomes" id="UP000199150">
    <property type="component" value="Unassembled WGS sequence"/>
</dbReference>
<accession>A0A1G4SUE5</accession>
<evidence type="ECO:0000256" key="5">
    <source>
        <dbReference type="ARBA" id="ARBA00022842"/>
    </source>
</evidence>
<feature type="binding site" evidence="8">
    <location>
        <position position="48"/>
    </location>
    <ligand>
        <name>GTP</name>
        <dbReference type="ChEBI" id="CHEBI:37565"/>
    </ligand>
</feature>
<evidence type="ECO:0000313" key="11">
    <source>
        <dbReference type="Proteomes" id="UP000199150"/>
    </source>
</evidence>
<keyword evidence="6 8" id="KW-0342">GTP-binding</keyword>
<evidence type="ECO:0000256" key="3">
    <source>
        <dbReference type="ARBA" id="ARBA00022723"/>
    </source>
</evidence>
<dbReference type="SUPFAM" id="SSF53448">
    <property type="entry name" value="Nucleotide-diphospho-sugar transferases"/>
    <property type="match status" value="1"/>
</dbReference>
<feature type="binding site" evidence="8">
    <location>
        <position position="104"/>
    </location>
    <ligand>
        <name>GTP</name>
        <dbReference type="ChEBI" id="CHEBI:37565"/>
    </ligand>
</feature>
<dbReference type="InterPro" id="IPR029044">
    <property type="entry name" value="Nucleotide-diphossugar_trans"/>
</dbReference>
<feature type="domain" description="MobA-like NTP transferase" evidence="9">
    <location>
        <begin position="6"/>
        <end position="162"/>
    </location>
</feature>
<comment type="similarity">
    <text evidence="8">Belongs to the MobA family.</text>
</comment>
<dbReference type="EMBL" id="FMTS01000005">
    <property type="protein sequence ID" value="SCW72641.1"/>
    <property type="molecule type" value="Genomic_DNA"/>
</dbReference>
<dbReference type="HAMAP" id="MF_00316">
    <property type="entry name" value="MobA"/>
    <property type="match status" value="1"/>
</dbReference>
<keyword evidence="2 8" id="KW-0808">Transferase</keyword>
<gene>
    <name evidence="8" type="primary">mobA</name>
    <name evidence="10" type="ORF">SAMN02927928_2964</name>
</gene>
<evidence type="ECO:0000256" key="7">
    <source>
        <dbReference type="ARBA" id="ARBA00023150"/>
    </source>
</evidence>
<comment type="function">
    <text evidence="8">Transfers a GMP moiety from GTP to Mo-molybdopterin (Mo-MPT) cofactor (Moco or molybdenum cofactor) to form Mo-molybdopterin guanine dinucleotide (Mo-MGD) cofactor.</text>
</comment>
<keyword evidence="5 8" id="KW-0460">Magnesium</keyword>
<dbReference type="Pfam" id="PF12804">
    <property type="entry name" value="NTP_transf_3"/>
    <property type="match status" value="1"/>
</dbReference>
<comment type="catalytic activity">
    <reaction evidence="8">
        <text>Mo-molybdopterin + GTP + H(+) = Mo-molybdopterin guanine dinucleotide + diphosphate</text>
        <dbReference type="Rhea" id="RHEA:34243"/>
        <dbReference type="ChEBI" id="CHEBI:15378"/>
        <dbReference type="ChEBI" id="CHEBI:33019"/>
        <dbReference type="ChEBI" id="CHEBI:37565"/>
        <dbReference type="ChEBI" id="CHEBI:71302"/>
        <dbReference type="ChEBI" id="CHEBI:71310"/>
        <dbReference type="EC" id="2.7.7.77"/>
    </reaction>
</comment>
<feature type="binding site" evidence="8">
    <location>
        <position position="104"/>
    </location>
    <ligand>
        <name>Mg(2+)</name>
        <dbReference type="ChEBI" id="CHEBI:18420"/>
    </ligand>
</feature>
<evidence type="ECO:0000256" key="4">
    <source>
        <dbReference type="ARBA" id="ARBA00022741"/>
    </source>
</evidence>
<dbReference type="InterPro" id="IPR013482">
    <property type="entry name" value="Molybde_CF_guanTrfase"/>
</dbReference>
<dbReference type="GO" id="GO:0061603">
    <property type="term" value="F:molybdenum cofactor guanylyltransferase activity"/>
    <property type="evidence" value="ECO:0007669"/>
    <property type="project" value="UniProtKB-EC"/>
</dbReference>
<dbReference type="GO" id="GO:0046872">
    <property type="term" value="F:metal ion binding"/>
    <property type="evidence" value="ECO:0007669"/>
    <property type="project" value="UniProtKB-KW"/>
</dbReference>
<feature type="binding site" evidence="8">
    <location>
        <position position="20"/>
    </location>
    <ligand>
        <name>GTP</name>
        <dbReference type="ChEBI" id="CHEBI:37565"/>
    </ligand>
</feature>
<dbReference type="PANTHER" id="PTHR19136">
    <property type="entry name" value="MOLYBDENUM COFACTOR GUANYLYLTRANSFERASE"/>
    <property type="match status" value="1"/>
</dbReference>
<feature type="binding site" evidence="8">
    <location>
        <begin position="8"/>
        <end position="10"/>
    </location>
    <ligand>
        <name>GTP</name>
        <dbReference type="ChEBI" id="CHEBI:37565"/>
    </ligand>
</feature>
<dbReference type="InterPro" id="IPR025877">
    <property type="entry name" value="MobA-like_NTP_Trfase"/>
</dbReference>
<dbReference type="OrthoDB" id="9788394at2"/>
<protein>
    <recommendedName>
        <fullName evidence="8">Molybdenum cofactor guanylyltransferase</fullName>
        <shortName evidence="8">MoCo guanylyltransferase</shortName>
        <ecNumber evidence="8">2.7.7.77</ecNumber>
    </recommendedName>
    <alternativeName>
        <fullName evidence="8">GTP:molybdopterin guanylyltransferase</fullName>
    </alternativeName>
    <alternativeName>
        <fullName evidence="8">Mo-MPT guanylyltransferase</fullName>
    </alternativeName>
    <alternativeName>
        <fullName evidence="8">Molybdopterin guanylyltransferase</fullName>
    </alternativeName>
    <alternativeName>
        <fullName evidence="8">Molybdopterin-guanine dinucleotide synthase</fullName>
        <shortName evidence="8">MGD synthase</shortName>
    </alternativeName>
</protein>
<evidence type="ECO:0000256" key="6">
    <source>
        <dbReference type="ARBA" id="ARBA00023134"/>
    </source>
</evidence>
<feature type="binding site" evidence="8">
    <location>
        <position position="70"/>
    </location>
    <ligand>
        <name>GTP</name>
        <dbReference type="ChEBI" id="CHEBI:37565"/>
    </ligand>
</feature>
<dbReference type="STRING" id="260084.SAMN02927928_2964"/>
<dbReference type="GO" id="GO:1902758">
    <property type="term" value="P:bis(molybdopterin guanine dinucleotide)molybdenum biosynthetic process"/>
    <property type="evidence" value="ECO:0007669"/>
    <property type="project" value="TreeGrafter"/>
</dbReference>